<evidence type="ECO:0000256" key="7">
    <source>
        <dbReference type="RuleBase" id="RU004020"/>
    </source>
</evidence>
<gene>
    <name evidence="10" type="ORF">BCR42DRAFT_447441</name>
</gene>
<dbReference type="FunFam" id="1.10.10.10:FF:000027">
    <property type="entry name" value="Heat shock transcription factor 1"/>
    <property type="match status" value="1"/>
</dbReference>
<evidence type="ECO:0000256" key="4">
    <source>
        <dbReference type="ARBA" id="ARBA00023125"/>
    </source>
</evidence>
<evidence type="ECO:0000256" key="8">
    <source>
        <dbReference type="SAM" id="MobiDB-lite"/>
    </source>
</evidence>
<dbReference type="GO" id="GO:0005634">
    <property type="term" value="C:nucleus"/>
    <property type="evidence" value="ECO:0007669"/>
    <property type="project" value="UniProtKB-SubCell"/>
</dbReference>
<evidence type="ECO:0000256" key="3">
    <source>
        <dbReference type="ARBA" id="ARBA00023015"/>
    </source>
</evidence>
<dbReference type="Gene3D" id="1.10.10.10">
    <property type="entry name" value="Winged helix-like DNA-binding domain superfamily/Winged helix DNA-binding domain"/>
    <property type="match status" value="1"/>
</dbReference>
<dbReference type="GO" id="GO:0003700">
    <property type="term" value="F:DNA-binding transcription factor activity"/>
    <property type="evidence" value="ECO:0007669"/>
    <property type="project" value="InterPro"/>
</dbReference>
<dbReference type="EMBL" id="MCGE01000004">
    <property type="protein sequence ID" value="ORZ22107.1"/>
    <property type="molecule type" value="Genomic_DNA"/>
</dbReference>
<dbReference type="PANTHER" id="PTHR10015">
    <property type="entry name" value="HEAT SHOCK TRANSCRIPTION FACTOR"/>
    <property type="match status" value="1"/>
</dbReference>
<feature type="compositionally biased region" description="Basic and acidic residues" evidence="8">
    <location>
        <begin position="1"/>
        <end position="10"/>
    </location>
</feature>
<feature type="compositionally biased region" description="Polar residues" evidence="8">
    <location>
        <begin position="682"/>
        <end position="700"/>
    </location>
</feature>
<comment type="subcellular location">
    <subcellularLocation>
        <location evidence="1">Nucleus</location>
    </subcellularLocation>
</comment>
<evidence type="ECO:0000256" key="6">
    <source>
        <dbReference type="ARBA" id="ARBA00023242"/>
    </source>
</evidence>
<feature type="domain" description="HSF-type DNA-binding" evidence="9">
    <location>
        <begin position="52"/>
        <end position="157"/>
    </location>
</feature>
<dbReference type="InterPro" id="IPR036388">
    <property type="entry name" value="WH-like_DNA-bd_sf"/>
</dbReference>
<comment type="similarity">
    <text evidence="2 7">Belongs to the HSF family.</text>
</comment>
<feature type="region of interest" description="Disordered" evidence="8">
    <location>
        <begin position="658"/>
        <end position="700"/>
    </location>
</feature>
<feature type="region of interest" description="Disordered" evidence="8">
    <location>
        <begin position="369"/>
        <end position="422"/>
    </location>
</feature>
<name>A0A1X2ITL3_9FUNG</name>
<evidence type="ECO:0000256" key="2">
    <source>
        <dbReference type="ARBA" id="ARBA00006403"/>
    </source>
</evidence>
<protein>
    <recommendedName>
        <fullName evidence="9">HSF-type DNA-binding domain-containing protein</fullName>
    </recommendedName>
</protein>
<evidence type="ECO:0000313" key="11">
    <source>
        <dbReference type="Proteomes" id="UP000193560"/>
    </source>
</evidence>
<dbReference type="Proteomes" id="UP000193560">
    <property type="component" value="Unassembled WGS sequence"/>
</dbReference>
<feature type="compositionally biased region" description="Low complexity" evidence="8">
    <location>
        <begin position="455"/>
        <end position="476"/>
    </location>
</feature>
<evidence type="ECO:0000259" key="9">
    <source>
        <dbReference type="SMART" id="SM00415"/>
    </source>
</evidence>
<feature type="region of interest" description="Disordered" evidence="8">
    <location>
        <begin position="1"/>
        <end position="48"/>
    </location>
</feature>
<dbReference type="InterPro" id="IPR000232">
    <property type="entry name" value="HSF_DNA-bd"/>
</dbReference>
<organism evidence="10 11">
    <name type="scientific">Absidia repens</name>
    <dbReference type="NCBI Taxonomy" id="90262"/>
    <lineage>
        <taxon>Eukaryota</taxon>
        <taxon>Fungi</taxon>
        <taxon>Fungi incertae sedis</taxon>
        <taxon>Mucoromycota</taxon>
        <taxon>Mucoromycotina</taxon>
        <taxon>Mucoromycetes</taxon>
        <taxon>Mucorales</taxon>
        <taxon>Cunninghamellaceae</taxon>
        <taxon>Absidia</taxon>
    </lineage>
</organism>
<comment type="caution">
    <text evidence="10">The sequence shown here is derived from an EMBL/GenBank/DDBJ whole genome shotgun (WGS) entry which is preliminary data.</text>
</comment>
<feature type="compositionally biased region" description="Polar residues" evidence="8">
    <location>
        <begin position="482"/>
        <end position="509"/>
    </location>
</feature>
<dbReference type="OrthoDB" id="60033at2759"/>
<feature type="region of interest" description="Disordered" evidence="8">
    <location>
        <begin position="161"/>
        <end position="183"/>
    </location>
</feature>
<dbReference type="SUPFAM" id="SSF46785">
    <property type="entry name" value="Winged helix' DNA-binding domain"/>
    <property type="match status" value="1"/>
</dbReference>
<feature type="compositionally biased region" description="Basic and acidic residues" evidence="8">
    <location>
        <begin position="660"/>
        <end position="681"/>
    </location>
</feature>
<feature type="region of interest" description="Disordered" evidence="8">
    <location>
        <begin position="441"/>
        <end position="509"/>
    </location>
</feature>
<keyword evidence="5" id="KW-0804">Transcription</keyword>
<feature type="compositionally biased region" description="Low complexity" evidence="8">
    <location>
        <begin position="165"/>
        <end position="183"/>
    </location>
</feature>
<dbReference type="PANTHER" id="PTHR10015:SF427">
    <property type="entry name" value="HEAT SHOCK FACTOR PROTEIN"/>
    <property type="match status" value="1"/>
</dbReference>
<keyword evidence="3" id="KW-0805">Transcription regulation</keyword>
<dbReference type="SMART" id="SM00415">
    <property type="entry name" value="HSF"/>
    <property type="match status" value="1"/>
</dbReference>
<keyword evidence="4" id="KW-0238">DNA-binding</keyword>
<evidence type="ECO:0000313" key="10">
    <source>
        <dbReference type="EMBL" id="ORZ22107.1"/>
    </source>
</evidence>
<proteinExistence type="inferred from homology"/>
<dbReference type="PRINTS" id="PR00056">
    <property type="entry name" value="HSFDOMAIN"/>
</dbReference>
<dbReference type="AlphaFoldDB" id="A0A1X2ITL3"/>
<reference evidence="10 11" key="1">
    <citation type="submission" date="2016-07" db="EMBL/GenBank/DDBJ databases">
        <title>Pervasive Adenine N6-methylation of Active Genes in Fungi.</title>
        <authorList>
            <consortium name="DOE Joint Genome Institute"/>
            <person name="Mondo S.J."/>
            <person name="Dannebaum R.O."/>
            <person name="Kuo R.C."/>
            <person name="Labutti K."/>
            <person name="Haridas S."/>
            <person name="Kuo A."/>
            <person name="Salamov A."/>
            <person name="Ahrendt S.R."/>
            <person name="Lipzen A."/>
            <person name="Sullivan W."/>
            <person name="Andreopoulos W.B."/>
            <person name="Clum A."/>
            <person name="Lindquist E."/>
            <person name="Daum C."/>
            <person name="Ramamoorthy G.K."/>
            <person name="Gryganskyi A."/>
            <person name="Culley D."/>
            <person name="Magnuson J.K."/>
            <person name="James T.Y."/>
            <person name="O'Malley M.A."/>
            <person name="Stajich J.E."/>
            <person name="Spatafora J.W."/>
            <person name="Visel A."/>
            <person name="Grigoriev I.V."/>
        </authorList>
    </citation>
    <scope>NUCLEOTIDE SEQUENCE [LARGE SCALE GENOMIC DNA]</scope>
    <source>
        <strain evidence="10 11">NRRL 1336</strain>
    </source>
</reference>
<keyword evidence="6" id="KW-0539">Nucleus</keyword>
<feature type="compositionally biased region" description="Polar residues" evidence="8">
    <location>
        <begin position="441"/>
        <end position="453"/>
    </location>
</feature>
<feature type="compositionally biased region" description="Low complexity" evidence="8">
    <location>
        <begin position="369"/>
        <end position="407"/>
    </location>
</feature>
<dbReference type="Pfam" id="PF00447">
    <property type="entry name" value="HSF_DNA-bind"/>
    <property type="match status" value="1"/>
</dbReference>
<evidence type="ECO:0000256" key="1">
    <source>
        <dbReference type="ARBA" id="ARBA00004123"/>
    </source>
</evidence>
<feature type="compositionally biased region" description="Low complexity" evidence="8">
    <location>
        <begin position="16"/>
        <end position="33"/>
    </location>
</feature>
<keyword evidence="11" id="KW-1185">Reference proteome</keyword>
<evidence type="ECO:0000256" key="5">
    <source>
        <dbReference type="ARBA" id="ARBA00023163"/>
    </source>
</evidence>
<dbReference type="STRING" id="90262.A0A1X2ITL3"/>
<sequence length="700" mass="77363">MKSPKKESPVKRQRSLSRSLSPSESTSSPWSNSPRKKKSATGEEFTQRSQRNIPAFLNKLYSMVDDNSTNDLIRWSEDGKSFIVEQQEVFSKTVLPRFYKHNTFSSFVRQLNMYDFHKVPHIQQGVLVADIEHELWEFSHPNFQRNRYELLHLVVRKRIRSNGDPQQQQQQQQKLQHSSSSSTLPLQYPQQTHFLQHPLLLLDQGVAGGGLDGSTIARNRLDALGSTSTQLEHVRLGSLVKDISTIRDHQHAISSDLQHLHNDNEILWRETLMAREKHQRHQQVIERILLFLTTVFTNDAANIAKHPHTNIMGKQDEFLTGGSQPIGSSNSVACPPGKLIEEAVKLAGISTTSLHEKFINQHSEFDKQTNALSSSLSQQQASTTQQQQPFQQPVHQQSTENNQNQSQDKGKEGMPGGVRGMEPSSLFRALHDLYSIRDTFSTSHPPGMNSSAMEPSFFSRSGPLSSSTFSSTAPSTEYHHGGQNSLQQHQQSMGPSGTTGNDSNGSTPMNHVNDNILGIGSTATGSGGMNTSSVVTSPLGTSVASTTTSSHTFGAFSPFNELSSIGESQSSIGDGDITRITGLAQSLHTATRSAEAISQDIDDLQISIESLAATMGLDANGIEGFDGYMDEFTDNYSNMISMATRNDKIDLFNLAADSNNQHKDNDQQQHQPQQEKQHQQERNSSASMNPNFQATPPSSS</sequence>
<dbReference type="GO" id="GO:0043565">
    <property type="term" value="F:sequence-specific DNA binding"/>
    <property type="evidence" value="ECO:0007669"/>
    <property type="project" value="InterPro"/>
</dbReference>
<dbReference type="InterPro" id="IPR036390">
    <property type="entry name" value="WH_DNA-bd_sf"/>
</dbReference>
<accession>A0A1X2ITL3</accession>